<dbReference type="Proteomes" id="UP000263486">
    <property type="component" value="Unassembled WGS sequence"/>
</dbReference>
<evidence type="ECO:0000259" key="7">
    <source>
        <dbReference type="Pfam" id="PF01975"/>
    </source>
</evidence>
<feature type="domain" description="Survival protein SurE-like phosphatase/nucleotidase" evidence="7">
    <location>
        <begin position="44"/>
        <end position="225"/>
    </location>
</feature>
<evidence type="ECO:0000256" key="1">
    <source>
        <dbReference type="ARBA" id="ARBA00000815"/>
    </source>
</evidence>
<dbReference type="PANTHER" id="PTHR30457:SF0">
    <property type="entry name" value="PHOSPHATASE, PUTATIVE (AFU_ORTHOLOGUE AFUA_4G01070)-RELATED"/>
    <property type="match status" value="1"/>
</dbReference>
<gene>
    <name evidence="8" type="primary">surE</name>
    <name evidence="8" type="ORF">DYH56_06300</name>
</gene>
<evidence type="ECO:0000256" key="6">
    <source>
        <dbReference type="SAM" id="SignalP"/>
    </source>
</evidence>
<dbReference type="NCBIfam" id="TIGR00087">
    <property type="entry name" value="surE"/>
    <property type="match status" value="1"/>
</dbReference>
<feature type="chain" id="PRO_5047113790" description="5'-nucleotidase" evidence="6">
    <location>
        <begin position="21"/>
        <end position="305"/>
    </location>
</feature>
<evidence type="ECO:0000313" key="9">
    <source>
        <dbReference type="Proteomes" id="UP000263486"/>
    </source>
</evidence>
<dbReference type="Gene3D" id="3.40.1210.10">
    <property type="entry name" value="Survival protein SurE-like phosphatase/nucleotidase"/>
    <property type="match status" value="1"/>
</dbReference>
<keyword evidence="6" id="KW-0732">Signal</keyword>
<dbReference type="InterPro" id="IPR002828">
    <property type="entry name" value="SurE-like_Pase/nucleotidase"/>
</dbReference>
<dbReference type="EC" id="3.1.3.5" evidence="3"/>
<dbReference type="Pfam" id="PF01975">
    <property type="entry name" value="SurE"/>
    <property type="match status" value="1"/>
</dbReference>
<dbReference type="InterPro" id="IPR030048">
    <property type="entry name" value="SurE"/>
</dbReference>
<protein>
    <recommendedName>
        <fullName evidence="3">5'-nucleotidase</fullName>
        <ecNumber evidence="3">3.1.3.5</ecNumber>
    </recommendedName>
</protein>
<keyword evidence="9" id="KW-1185">Reference proteome</keyword>
<evidence type="ECO:0000256" key="4">
    <source>
        <dbReference type="ARBA" id="ARBA00022723"/>
    </source>
</evidence>
<evidence type="ECO:0000313" key="8">
    <source>
        <dbReference type="EMBL" id="REI41751.1"/>
    </source>
</evidence>
<dbReference type="GO" id="GO:0008253">
    <property type="term" value="F:5'-nucleotidase activity"/>
    <property type="evidence" value="ECO:0007669"/>
    <property type="project" value="UniProtKB-EC"/>
</dbReference>
<dbReference type="SUPFAM" id="SSF64167">
    <property type="entry name" value="SurE-like"/>
    <property type="match status" value="1"/>
</dbReference>
<evidence type="ECO:0000256" key="3">
    <source>
        <dbReference type="ARBA" id="ARBA00012643"/>
    </source>
</evidence>
<comment type="similarity">
    <text evidence="2">Belongs to the SurE nucleotidase family.</text>
</comment>
<reference evidence="8 9" key="1">
    <citation type="submission" date="2018-08" db="EMBL/GenBank/DDBJ databases">
        <title>Draft genome sequence of Psychrilyobacter sp. strain SD5 isolated from Black Sea water.</title>
        <authorList>
            <person name="Yadav S."/>
            <person name="Villanueva L."/>
            <person name="Damste J.S.S."/>
        </authorList>
    </citation>
    <scope>NUCLEOTIDE SEQUENCE [LARGE SCALE GENOMIC DNA]</scope>
    <source>
        <strain evidence="8 9">SD5</strain>
    </source>
</reference>
<dbReference type="InterPro" id="IPR036523">
    <property type="entry name" value="SurE-like_sf"/>
</dbReference>
<dbReference type="RefSeq" id="WP_114642019.1">
    <property type="nucleotide sequence ID" value="NZ_JAACIO010000008.1"/>
</dbReference>
<comment type="caution">
    <text evidence="8">The sequence shown here is derived from an EMBL/GenBank/DDBJ whole genome shotgun (WGS) entry which is preliminary data.</text>
</comment>
<organism evidence="8 9">
    <name type="scientific">Psychrilyobacter piezotolerans</name>
    <dbReference type="NCBI Taxonomy" id="2293438"/>
    <lineage>
        <taxon>Bacteria</taxon>
        <taxon>Fusobacteriati</taxon>
        <taxon>Fusobacteriota</taxon>
        <taxon>Fusobacteriia</taxon>
        <taxon>Fusobacteriales</taxon>
        <taxon>Fusobacteriaceae</taxon>
        <taxon>Psychrilyobacter</taxon>
    </lineage>
</organism>
<dbReference type="PROSITE" id="PS51257">
    <property type="entry name" value="PROKAR_LIPOPROTEIN"/>
    <property type="match status" value="1"/>
</dbReference>
<dbReference type="GO" id="GO:0008254">
    <property type="term" value="F:3'-nucleotidase activity"/>
    <property type="evidence" value="ECO:0007669"/>
    <property type="project" value="UniProtKB-EC"/>
</dbReference>
<dbReference type="PANTHER" id="PTHR30457">
    <property type="entry name" value="5'-NUCLEOTIDASE SURE"/>
    <property type="match status" value="1"/>
</dbReference>
<feature type="signal peptide" evidence="6">
    <location>
        <begin position="1"/>
        <end position="20"/>
    </location>
</feature>
<dbReference type="EMBL" id="QUAJ01000008">
    <property type="protein sequence ID" value="REI41751.1"/>
    <property type="molecule type" value="Genomic_DNA"/>
</dbReference>
<comment type="catalytic activity">
    <reaction evidence="1">
        <text>a ribonucleoside 5'-phosphate + H2O = a ribonucleoside + phosphate</text>
        <dbReference type="Rhea" id="RHEA:12484"/>
        <dbReference type="ChEBI" id="CHEBI:15377"/>
        <dbReference type="ChEBI" id="CHEBI:18254"/>
        <dbReference type="ChEBI" id="CHEBI:43474"/>
        <dbReference type="ChEBI" id="CHEBI:58043"/>
        <dbReference type="EC" id="3.1.3.5"/>
    </reaction>
</comment>
<evidence type="ECO:0000256" key="5">
    <source>
        <dbReference type="ARBA" id="ARBA00022801"/>
    </source>
</evidence>
<proteinExistence type="inferred from homology"/>
<accession>A0ABX9KIJ8</accession>
<keyword evidence="5 8" id="KW-0378">Hydrolase</keyword>
<sequence>MMKKIVIILSLILAVTGCTSTGTSEKLVDNGVAVNKRLERPMRILMINDDGYDALGAQMLYEELESKGHEVWIVAPIDNQSGAGTSIKWNKKPHKLVKYGERKYAFEGSPTDCFKVAVNLLMDEKPDLVISGVNDGPNFGEVQFNSGTVGGAARAIRHGYPSMAVSLVYYGGDDENLGSHLEPAVDYTANIVEKLSDEWKAGRMIMPLGTGISINYPLGSVKGLKFIGNENVYTDFQNYKYGEDGKIYNYNDMEKFSAEIKDISIETDLTESNRGYITVTVIDGDWDASGVKAEYMEEVLKGIQF</sequence>
<evidence type="ECO:0000256" key="2">
    <source>
        <dbReference type="ARBA" id="ARBA00011062"/>
    </source>
</evidence>
<keyword evidence="4" id="KW-0479">Metal-binding</keyword>
<name>A0ABX9KIJ8_9FUSO</name>